<protein>
    <submittedName>
        <fullName evidence="2">DegV family protein with EDD domain</fullName>
    </submittedName>
</protein>
<dbReference type="GO" id="GO:0008289">
    <property type="term" value="F:lipid binding"/>
    <property type="evidence" value="ECO:0007669"/>
    <property type="project" value="UniProtKB-KW"/>
</dbReference>
<dbReference type="Proteomes" id="UP000525298">
    <property type="component" value="Unassembled WGS sequence"/>
</dbReference>
<dbReference type="PANTHER" id="PTHR33434">
    <property type="entry name" value="DEGV DOMAIN-CONTAINING PROTEIN DR_1986-RELATED"/>
    <property type="match status" value="1"/>
</dbReference>
<dbReference type="InterPro" id="IPR050270">
    <property type="entry name" value="DegV_domain_contain"/>
</dbReference>
<name>A0A7W0C6T5_9BACT</name>
<dbReference type="Pfam" id="PF02645">
    <property type="entry name" value="DegV"/>
    <property type="match status" value="1"/>
</dbReference>
<accession>A0A7W0C6T5</accession>
<dbReference type="RefSeq" id="WP_181549757.1">
    <property type="nucleotide sequence ID" value="NZ_JACDUS010000001.1"/>
</dbReference>
<organism evidence="2 3">
    <name type="scientific">Desulfosalsimonas propionicica</name>
    <dbReference type="NCBI Taxonomy" id="332175"/>
    <lineage>
        <taxon>Bacteria</taxon>
        <taxon>Pseudomonadati</taxon>
        <taxon>Thermodesulfobacteriota</taxon>
        <taxon>Desulfobacteria</taxon>
        <taxon>Desulfobacterales</taxon>
        <taxon>Desulfosalsimonadaceae</taxon>
        <taxon>Desulfosalsimonas</taxon>
    </lineage>
</organism>
<dbReference type="EMBL" id="JACDUS010000001">
    <property type="protein sequence ID" value="MBA2880090.1"/>
    <property type="molecule type" value="Genomic_DNA"/>
</dbReference>
<dbReference type="SUPFAM" id="SSF82549">
    <property type="entry name" value="DAK1/DegV-like"/>
    <property type="match status" value="1"/>
</dbReference>
<dbReference type="NCBIfam" id="TIGR00762">
    <property type="entry name" value="DegV"/>
    <property type="match status" value="1"/>
</dbReference>
<dbReference type="Gene3D" id="3.30.1180.10">
    <property type="match status" value="1"/>
</dbReference>
<sequence length="289" mass="31775">MAKKIALVCDSTADFPPGMAEQLGLNILPVHIFVNGKDHLHGKTISNAEVLKNLRKKKEVYTTPFYPFECTQLYDRLLQKYDEVVSFHLSKHISGNYKSACAARQFMGEKEAGKVHILDLENVAVSLALVVKKAAELLRNGTSPASLEKTLEPYKKNAFLSFTVDNLVWLKKGGRVNAFDAFVGNMLDFKPIIELKEGRLSPIDRHRGKKPALKRLVSMAEEAFNRFNGKCEILMGYAGNLEEVMVTREKLAAAVGKPADSIPMAEAGATISVHTGPGSAFVSLLPSQT</sequence>
<dbReference type="Gene3D" id="3.40.50.10170">
    <property type="match status" value="1"/>
</dbReference>
<dbReference type="AlphaFoldDB" id="A0A7W0C6T5"/>
<dbReference type="InterPro" id="IPR003797">
    <property type="entry name" value="DegV"/>
</dbReference>
<dbReference type="InterPro" id="IPR043168">
    <property type="entry name" value="DegV_C"/>
</dbReference>
<reference evidence="2 3" key="1">
    <citation type="submission" date="2020-07" db="EMBL/GenBank/DDBJ databases">
        <title>Genomic Encyclopedia of Type Strains, Phase IV (KMG-IV): sequencing the most valuable type-strain genomes for metagenomic binning, comparative biology and taxonomic classification.</title>
        <authorList>
            <person name="Goeker M."/>
        </authorList>
    </citation>
    <scope>NUCLEOTIDE SEQUENCE [LARGE SCALE GENOMIC DNA]</scope>
    <source>
        <strain evidence="2 3">DSM 17721</strain>
    </source>
</reference>
<evidence type="ECO:0000313" key="2">
    <source>
        <dbReference type="EMBL" id="MBA2880090.1"/>
    </source>
</evidence>
<dbReference type="PROSITE" id="PS51482">
    <property type="entry name" value="DEGV"/>
    <property type="match status" value="1"/>
</dbReference>
<keyword evidence="1" id="KW-0446">Lipid-binding</keyword>
<gene>
    <name evidence="2" type="ORF">HNR65_000397</name>
</gene>
<proteinExistence type="predicted"/>
<evidence type="ECO:0000256" key="1">
    <source>
        <dbReference type="ARBA" id="ARBA00023121"/>
    </source>
</evidence>
<comment type="caution">
    <text evidence="2">The sequence shown here is derived from an EMBL/GenBank/DDBJ whole genome shotgun (WGS) entry which is preliminary data.</text>
</comment>
<evidence type="ECO:0000313" key="3">
    <source>
        <dbReference type="Proteomes" id="UP000525298"/>
    </source>
</evidence>
<keyword evidence="3" id="KW-1185">Reference proteome</keyword>
<dbReference type="PANTHER" id="PTHR33434:SF2">
    <property type="entry name" value="FATTY ACID-BINDING PROTEIN TM_1468"/>
    <property type="match status" value="1"/>
</dbReference>